<keyword evidence="2" id="KW-0472">Membrane</keyword>
<dbReference type="AlphaFoldDB" id="A0A561TZ99"/>
<evidence type="ECO:0000256" key="2">
    <source>
        <dbReference type="SAM" id="Phobius"/>
    </source>
</evidence>
<keyword evidence="2" id="KW-0812">Transmembrane</keyword>
<feature type="transmembrane region" description="Helical" evidence="2">
    <location>
        <begin position="208"/>
        <end position="227"/>
    </location>
</feature>
<protein>
    <submittedName>
        <fullName evidence="3">Uncharacterized protein</fullName>
    </submittedName>
</protein>
<sequence>MKKWVLIGLAVLTLVCVLLVTTLFGGSTQTTFTSDETTYYSQNSRYTGLESESFSQDEAQQLSRQMADLEKLHGVCFGWKLTDGATRRSAQGSSRGPDVPAESCPRWVETQVFVANAADDDDLDAADIEVRASPGLGALPDADDYVGLGISADALVGATVAFTGQAARATPLLLVESGALPPPRVPDSTGTPSAPLPEADGSGSSWPAWAWLIGLGTVALLAVLLGLRASAKQKKQAPPPVPGPPQGPPPQGPPPQHGPPQGFPPQGHPPQGPPPGYPPQGPPQGYPPQGAPPGYPQPGPPPGYGPPGPYRPQPPGPPPAGPRR</sequence>
<comment type="caution">
    <text evidence="3">The sequence shown here is derived from an EMBL/GenBank/DDBJ whole genome shotgun (WGS) entry which is preliminary data.</text>
</comment>
<keyword evidence="4" id="KW-1185">Reference proteome</keyword>
<evidence type="ECO:0000313" key="4">
    <source>
        <dbReference type="Proteomes" id="UP000316184"/>
    </source>
</evidence>
<feature type="region of interest" description="Disordered" evidence="1">
    <location>
        <begin position="180"/>
        <end position="203"/>
    </location>
</feature>
<dbReference type="RefSeq" id="WP_186459643.1">
    <property type="nucleotide sequence ID" value="NZ_VIWX01000007.1"/>
</dbReference>
<accession>A0A561TZ99</accession>
<feature type="compositionally biased region" description="Pro residues" evidence="1">
    <location>
        <begin position="237"/>
        <end position="324"/>
    </location>
</feature>
<proteinExistence type="predicted"/>
<dbReference type="Proteomes" id="UP000316184">
    <property type="component" value="Unassembled WGS sequence"/>
</dbReference>
<evidence type="ECO:0000256" key="1">
    <source>
        <dbReference type="SAM" id="MobiDB-lite"/>
    </source>
</evidence>
<dbReference type="EMBL" id="VIWX01000007">
    <property type="protein sequence ID" value="TWF92423.1"/>
    <property type="molecule type" value="Genomic_DNA"/>
</dbReference>
<name>A0A561TZ99_9PSEU</name>
<evidence type="ECO:0000313" key="3">
    <source>
        <dbReference type="EMBL" id="TWF92423.1"/>
    </source>
</evidence>
<organism evidence="3 4">
    <name type="scientific">Saccharopolyspora dendranthemae</name>
    <dbReference type="NCBI Taxonomy" id="1181886"/>
    <lineage>
        <taxon>Bacteria</taxon>
        <taxon>Bacillati</taxon>
        <taxon>Actinomycetota</taxon>
        <taxon>Actinomycetes</taxon>
        <taxon>Pseudonocardiales</taxon>
        <taxon>Pseudonocardiaceae</taxon>
        <taxon>Saccharopolyspora</taxon>
    </lineage>
</organism>
<feature type="region of interest" description="Disordered" evidence="1">
    <location>
        <begin position="233"/>
        <end position="324"/>
    </location>
</feature>
<reference evidence="3 4" key="1">
    <citation type="submission" date="2019-06" db="EMBL/GenBank/DDBJ databases">
        <title>Sequencing the genomes of 1000 actinobacteria strains.</title>
        <authorList>
            <person name="Klenk H.-P."/>
        </authorList>
    </citation>
    <scope>NUCLEOTIDE SEQUENCE [LARGE SCALE GENOMIC DNA]</scope>
    <source>
        <strain evidence="3 4">DSM 46699</strain>
    </source>
</reference>
<gene>
    <name evidence="3" type="ORF">FHU35_1764</name>
</gene>
<keyword evidence="2" id="KW-1133">Transmembrane helix</keyword>